<sequence>MCKLLLSLCLLLVMGTNCRAASADVILVTAAQNPIDELDTRQVRSLYKGRLSSINGRTLKPVNAAPGSVDRTEFLKKMLDANELEYTGYWHVRRYSGQGTPPAEVNDQAELFERLIQEPDQVGYLWVPPGSKPKLPDGLKIIKIR</sequence>
<evidence type="ECO:0000256" key="1">
    <source>
        <dbReference type="SAM" id="SignalP"/>
    </source>
</evidence>
<organism evidence="2 3">
    <name type="scientific">Limnobacter thiooxidans</name>
    <dbReference type="NCBI Taxonomy" id="131080"/>
    <lineage>
        <taxon>Bacteria</taxon>
        <taxon>Pseudomonadati</taxon>
        <taxon>Pseudomonadota</taxon>
        <taxon>Betaproteobacteria</taxon>
        <taxon>Burkholderiales</taxon>
        <taxon>Burkholderiaceae</taxon>
        <taxon>Limnobacter</taxon>
    </lineage>
</organism>
<reference evidence="2 3" key="1">
    <citation type="submission" date="2023-10" db="EMBL/GenBank/DDBJ databases">
        <title>Complete Genome Sequence of Limnobacter thiooxidans CS-K2T, Isolated from freshwater lake sediments in Bavaria, Germany.</title>
        <authorList>
            <person name="Naruki M."/>
            <person name="Watanabe A."/>
            <person name="Warashina T."/>
            <person name="Morita T."/>
            <person name="Arakawa K."/>
        </authorList>
    </citation>
    <scope>NUCLEOTIDE SEQUENCE [LARGE SCALE GENOMIC DNA]</scope>
    <source>
        <strain evidence="2 3">CS-K2</strain>
    </source>
</reference>
<keyword evidence="1" id="KW-0732">Signal</keyword>
<dbReference type="Proteomes" id="UP001329151">
    <property type="component" value="Chromosome"/>
</dbReference>
<dbReference type="AlphaFoldDB" id="A0AA86MDQ3"/>
<feature type="signal peptide" evidence="1">
    <location>
        <begin position="1"/>
        <end position="20"/>
    </location>
</feature>
<protein>
    <recommendedName>
        <fullName evidence="4">Phosphate ABC transporter substrate-binding protein</fullName>
    </recommendedName>
</protein>
<dbReference type="SUPFAM" id="SSF53850">
    <property type="entry name" value="Periplasmic binding protein-like II"/>
    <property type="match status" value="1"/>
</dbReference>
<dbReference type="EMBL" id="AP028947">
    <property type="protein sequence ID" value="BET24940.1"/>
    <property type="molecule type" value="Genomic_DNA"/>
</dbReference>
<accession>A0AA86MDQ3</accession>
<evidence type="ECO:0008006" key="4">
    <source>
        <dbReference type="Google" id="ProtNLM"/>
    </source>
</evidence>
<evidence type="ECO:0000313" key="2">
    <source>
        <dbReference type="EMBL" id="BET24940.1"/>
    </source>
</evidence>
<feature type="chain" id="PRO_5041689142" description="Phosphate ABC transporter substrate-binding protein" evidence="1">
    <location>
        <begin position="21"/>
        <end position="145"/>
    </location>
</feature>
<proteinExistence type="predicted"/>
<dbReference type="Gene3D" id="3.40.190.10">
    <property type="entry name" value="Periplasmic binding protein-like II"/>
    <property type="match status" value="1"/>
</dbReference>
<dbReference type="KEGG" id="lto:RGQ30_04410"/>
<evidence type="ECO:0000313" key="3">
    <source>
        <dbReference type="Proteomes" id="UP001329151"/>
    </source>
</evidence>
<keyword evidence="3" id="KW-1185">Reference proteome</keyword>
<gene>
    <name evidence="2" type="ORF">RGQ30_04410</name>
</gene>
<name>A0AA86MDQ3_9BURK</name>